<feature type="region of interest" description="Disordered" evidence="1">
    <location>
        <begin position="18"/>
        <end position="138"/>
    </location>
</feature>
<reference evidence="2 3" key="1">
    <citation type="journal article" date="2010" name="Proc. Natl. Acad. Sci. U.S.A.">
        <title>Insights into evolution of multicellular fungi from the assembled chromosomes of the mushroom Coprinopsis cinerea (Coprinus cinereus).</title>
        <authorList>
            <person name="Stajich J.E."/>
            <person name="Wilke S.K."/>
            <person name="Ahren D."/>
            <person name="Au C.H."/>
            <person name="Birren B.W."/>
            <person name="Borodovsky M."/>
            <person name="Burns C."/>
            <person name="Canback B."/>
            <person name="Casselton L.A."/>
            <person name="Cheng C.K."/>
            <person name="Deng J."/>
            <person name="Dietrich F.S."/>
            <person name="Fargo D.C."/>
            <person name="Farman M.L."/>
            <person name="Gathman A.C."/>
            <person name="Goldberg J."/>
            <person name="Guigo R."/>
            <person name="Hoegger P.J."/>
            <person name="Hooker J.B."/>
            <person name="Huggins A."/>
            <person name="James T.Y."/>
            <person name="Kamada T."/>
            <person name="Kilaru S."/>
            <person name="Kodira C."/>
            <person name="Kues U."/>
            <person name="Kupfer D."/>
            <person name="Kwan H.S."/>
            <person name="Lomsadze A."/>
            <person name="Li W."/>
            <person name="Lilly W.W."/>
            <person name="Ma L.J."/>
            <person name="Mackey A.J."/>
            <person name="Manning G."/>
            <person name="Martin F."/>
            <person name="Muraguchi H."/>
            <person name="Natvig D.O."/>
            <person name="Palmerini H."/>
            <person name="Ramesh M.A."/>
            <person name="Rehmeyer C.J."/>
            <person name="Roe B.A."/>
            <person name="Shenoy N."/>
            <person name="Stanke M."/>
            <person name="Ter-Hovhannisyan V."/>
            <person name="Tunlid A."/>
            <person name="Velagapudi R."/>
            <person name="Vision T.J."/>
            <person name="Zeng Q."/>
            <person name="Zolan M.E."/>
            <person name="Pukkila P.J."/>
        </authorList>
    </citation>
    <scope>NUCLEOTIDE SEQUENCE [LARGE SCALE GENOMIC DNA]</scope>
    <source>
        <strain evidence="3">Okayama-7 / 130 / ATCC MYA-4618 / FGSC 9003</strain>
    </source>
</reference>
<evidence type="ECO:0000313" key="3">
    <source>
        <dbReference type="Proteomes" id="UP000001861"/>
    </source>
</evidence>
<feature type="compositionally biased region" description="Low complexity" evidence="1">
    <location>
        <begin position="18"/>
        <end position="37"/>
    </location>
</feature>
<gene>
    <name evidence="2" type="ORF">CC1G_05730</name>
</gene>
<organism evidence="2 3">
    <name type="scientific">Coprinopsis cinerea (strain Okayama-7 / 130 / ATCC MYA-4618 / FGSC 9003)</name>
    <name type="common">Inky cap fungus</name>
    <name type="synonym">Hormographiella aspergillata</name>
    <dbReference type="NCBI Taxonomy" id="240176"/>
    <lineage>
        <taxon>Eukaryota</taxon>
        <taxon>Fungi</taxon>
        <taxon>Dikarya</taxon>
        <taxon>Basidiomycota</taxon>
        <taxon>Agaricomycotina</taxon>
        <taxon>Agaricomycetes</taxon>
        <taxon>Agaricomycetidae</taxon>
        <taxon>Agaricales</taxon>
        <taxon>Agaricineae</taxon>
        <taxon>Psathyrellaceae</taxon>
        <taxon>Coprinopsis</taxon>
    </lineage>
</organism>
<dbReference type="Proteomes" id="UP000001861">
    <property type="component" value="Unassembled WGS sequence"/>
</dbReference>
<accession>A8NA03</accession>
<dbReference type="GeneID" id="6008133"/>
<name>A8NA03_COPC7</name>
<proteinExistence type="predicted"/>
<dbReference type="KEGG" id="cci:CC1G_05730"/>
<dbReference type="EMBL" id="AACS02000007">
    <property type="protein sequence ID" value="EAU90192.1"/>
    <property type="molecule type" value="Genomic_DNA"/>
</dbReference>
<dbReference type="InParanoid" id="A8NA03"/>
<feature type="compositionally biased region" description="Pro residues" evidence="1">
    <location>
        <begin position="80"/>
        <end position="92"/>
    </location>
</feature>
<evidence type="ECO:0000256" key="1">
    <source>
        <dbReference type="SAM" id="MobiDB-lite"/>
    </source>
</evidence>
<sequence>MNILTSFPFTFKLTVPGLSNPFTSLTTTPSPTSSKNIPIPPGDPPLDRPSRSLIRPTRPLPISVTAPTPMSAPGSRTMRPPRPSFSPSPSPTPSSALSLTQTYSHLGPRPHFVHSLSPSPAPINRKRGWEPSCSPTTSETTLTLTNGYLDTPAKYRELTGGMEREAEHIQGVRELDEDVTDDGDDGVLIEDYSVSRSSLLSLFCSAMCLSPRLSCLSLLATTRVI</sequence>
<protein>
    <submittedName>
        <fullName evidence="2">Uncharacterized protein</fullName>
    </submittedName>
</protein>
<dbReference type="RefSeq" id="XP_001831659.1">
    <property type="nucleotide sequence ID" value="XM_001831607.1"/>
</dbReference>
<dbReference type="VEuPathDB" id="FungiDB:CC1G_05730"/>
<keyword evidence="3" id="KW-1185">Reference proteome</keyword>
<dbReference type="OrthoDB" id="2507743at2759"/>
<comment type="caution">
    <text evidence="2">The sequence shown here is derived from an EMBL/GenBank/DDBJ whole genome shotgun (WGS) entry which is preliminary data.</text>
</comment>
<dbReference type="AlphaFoldDB" id="A8NA03"/>
<evidence type="ECO:0000313" key="2">
    <source>
        <dbReference type="EMBL" id="EAU90192.1"/>
    </source>
</evidence>